<comment type="caution">
    <text evidence="10">The sequence shown here is derived from an EMBL/GenBank/DDBJ whole genome shotgun (WGS) entry which is preliminary data.</text>
</comment>
<dbReference type="InterPro" id="IPR010989">
    <property type="entry name" value="SNARE"/>
</dbReference>
<protein>
    <submittedName>
        <fullName evidence="10">Syntaxin-like protein</fullName>
    </submittedName>
</protein>
<reference evidence="10 11" key="1">
    <citation type="submission" date="2016-05" db="EMBL/GenBank/DDBJ databases">
        <title>Nuclear genome of Blastocystis sp. subtype 1 NandII.</title>
        <authorList>
            <person name="Gentekaki E."/>
            <person name="Curtis B."/>
            <person name="Stairs C."/>
            <person name="Eme L."/>
            <person name="Herman E."/>
            <person name="Klimes V."/>
            <person name="Arias M.C."/>
            <person name="Elias M."/>
            <person name="Hilliou F."/>
            <person name="Klute M."/>
            <person name="Malik S.-B."/>
            <person name="Pightling A."/>
            <person name="Rachubinski R."/>
            <person name="Salas D."/>
            <person name="Schlacht A."/>
            <person name="Suga H."/>
            <person name="Archibald J."/>
            <person name="Ball S.G."/>
            <person name="Clark G."/>
            <person name="Dacks J."/>
            <person name="Van Der Giezen M."/>
            <person name="Tsaousis A."/>
            <person name="Roger A."/>
        </authorList>
    </citation>
    <scope>NUCLEOTIDE SEQUENCE [LARGE SCALE GENOMIC DNA]</scope>
    <source>
        <strain evidence="11">ATCC 50177 / NandII</strain>
    </source>
</reference>
<dbReference type="GO" id="GO:0031201">
    <property type="term" value="C:SNARE complex"/>
    <property type="evidence" value="ECO:0007669"/>
    <property type="project" value="TreeGrafter"/>
</dbReference>
<evidence type="ECO:0000313" key="10">
    <source>
        <dbReference type="EMBL" id="OAO14058.1"/>
    </source>
</evidence>
<keyword evidence="7 8" id="KW-0472">Membrane</keyword>
<dbReference type="InterPro" id="IPR006012">
    <property type="entry name" value="Syntaxin/epimorphin_CS"/>
</dbReference>
<feature type="domain" description="T-SNARE coiled-coil homology" evidence="9">
    <location>
        <begin position="216"/>
        <end position="278"/>
    </location>
</feature>
<dbReference type="GO" id="GO:0006906">
    <property type="term" value="P:vesicle fusion"/>
    <property type="evidence" value="ECO:0007669"/>
    <property type="project" value="TreeGrafter"/>
</dbReference>
<keyword evidence="6" id="KW-0175">Coiled coil</keyword>
<keyword evidence="5 8" id="KW-1133">Transmembrane helix</keyword>
<evidence type="ECO:0000256" key="3">
    <source>
        <dbReference type="ARBA" id="ARBA00022448"/>
    </source>
</evidence>
<comment type="subcellular location">
    <subcellularLocation>
        <location evidence="1">Membrane</location>
        <topology evidence="1">Single-pass type IV membrane protein</topology>
    </subcellularLocation>
</comment>
<dbReference type="GO" id="GO:0048278">
    <property type="term" value="P:vesicle docking"/>
    <property type="evidence" value="ECO:0007669"/>
    <property type="project" value="TreeGrafter"/>
</dbReference>
<comment type="similarity">
    <text evidence="2">Belongs to the syntaxin family.</text>
</comment>
<dbReference type="Pfam" id="PF05739">
    <property type="entry name" value="SNARE"/>
    <property type="match status" value="1"/>
</dbReference>
<dbReference type="SMART" id="SM00397">
    <property type="entry name" value="t_SNARE"/>
    <property type="match status" value="1"/>
</dbReference>
<dbReference type="PROSITE" id="PS50192">
    <property type="entry name" value="T_SNARE"/>
    <property type="match status" value="1"/>
</dbReference>
<evidence type="ECO:0000259" key="9">
    <source>
        <dbReference type="PROSITE" id="PS50192"/>
    </source>
</evidence>
<dbReference type="GO" id="GO:0000139">
    <property type="term" value="C:Golgi membrane"/>
    <property type="evidence" value="ECO:0007669"/>
    <property type="project" value="TreeGrafter"/>
</dbReference>
<dbReference type="Gene3D" id="1.20.58.70">
    <property type="match status" value="1"/>
</dbReference>
<sequence length="308" mass="34788">MSYIDRTEEFKLATNVHLHDALQPSSPLPPPSFSVSKFSKVTASLSGKVSKTTLKLQRLTELVRRKSLFDDKATEINQLTNSINQDIKTINAELEELEQFVRMQRYASSQSREYDQGVVEVLKEELMGTTKDFRQVLETRHQNLEEADKRKQRFGNTTPALLGKPIVYQSQAVSILSSPHIQSPAAADEHSPLLPRPNGVVSSNAFSIQSSEVIANDYLHERAQAVQDIEAHMTELGSIFERLSTMITEQGEMIDRLDDNLDAAEVNVNAGYQEILKYGQTVFSNRSLMMKLFAVLIFFIIFFLIFLA</sequence>
<dbReference type="GO" id="GO:0000149">
    <property type="term" value="F:SNARE binding"/>
    <property type="evidence" value="ECO:0007669"/>
    <property type="project" value="TreeGrafter"/>
</dbReference>
<evidence type="ECO:0000256" key="7">
    <source>
        <dbReference type="ARBA" id="ARBA00023136"/>
    </source>
</evidence>
<dbReference type="GO" id="GO:0006888">
    <property type="term" value="P:endoplasmic reticulum to Golgi vesicle-mediated transport"/>
    <property type="evidence" value="ECO:0007669"/>
    <property type="project" value="TreeGrafter"/>
</dbReference>
<evidence type="ECO:0000256" key="1">
    <source>
        <dbReference type="ARBA" id="ARBA00004211"/>
    </source>
</evidence>
<dbReference type="EMBL" id="LXWW01000289">
    <property type="protein sequence ID" value="OAO14058.1"/>
    <property type="molecule type" value="Genomic_DNA"/>
</dbReference>
<dbReference type="PANTHER" id="PTHR19957:SF3">
    <property type="entry name" value="SYNTAXIN-5"/>
    <property type="match status" value="1"/>
</dbReference>
<dbReference type="PANTHER" id="PTHR19957">
    <property type="entry name" value="SYNTAXIN"/>
    <property type="match status" value="1"/>
</dbReference>
<keyword evidence="4 8" id="KW-0812">Transmembrane</keyword>
<dbReference type="PROSITE" id="PS00914">
    <property type="entry name" value="SYNTAXIN"/>
    <property type="match status" value="1"/>
</dbReference>
<name>A0A196SAK9_BLAHN</name>
<evidence type="ECO:0000256" key="2">
    <source>
        <dbReference type="ARBA" id="ARBA00009063"/>
    </source>
</evidence>
<proteinExistence type="inferred from homology"/>
<evidence type="ECO:0000313" key="11">
    <source>
        <dbReference type="Proteomes" id="UP000078348"/>
    </source>
</evidence>
<dbReference type="Proteomes" id="UP000078348">
    <property type="component" value="Unassembled WGS sequence"/>
</dbReference>
<keyword evidence="3" id="KW-0813">Transport</keyword>
<evidence type="ECO:0000256" key="5">
    <source>
        <dbReference type="ARBA" id="ARBA00022989"/>
    </source>
</evidence>
<dbReference type="AlphaFoldDB" id="A0A196SAK9"/>
<dbReference type="CDD" id="cd15844">
    <property type="entry name" value="SNARE_syntaxin5"/>
    <property type="match status" value="1"/>
</dbReference>
<dbReference type="InterPro" id="IPR045242">
    <property type="entry name" value="Syntaxin"/>
</dbReference>
<dbReference type="GO" id="GO:0006886">
    <property type="term" value="P:intracellular protein transport"/>
    <property type="evidence" value="ECO:0007669"/>
    <property type="project" value="InterPro"/>
</dbReference>
<dbReference type="GO" id="GO:0005484">
    <property type="term" value="F:SNAP receptor activity"/>
    <property type="evidence" value="ECO:0007669"/>
    <property type="project" value="InterPro"/>
</dbReference>
<gene>
    <name evidence="10" type="ORF">AV274_4236</name>
</gene>
<evidence type="ECO:0000256" key="6">
    <source>
        <dbReference type="ARBA" id="ARBA00023054"/>
    </source>
</evidence>
<organism evidence="10 11">
    <name type="scientific">Blastocystis sp. subtype 1 (strain ATCC 50177 / NandII)</name>
    <dbReference type="NCBI Taxonomy" id="478820"/>
    <lineage>
        <taxon>Eukaryota</taxon>
        <taxon>Sar</taxon>
        <taxon>Stramenopiles</taxon>
        <taxon>Bigyra</taxon>
        <taxon>Opalozoa</taxon>
        <taxon>Opalinata</taxon>
        <taxon>Blastocystidae</taxon>
        <taxon>Blastocystis</taxon>
    </lineage>
</organism>
<keyword evidence="11" id="KW-1185">Reference proteome</keyword>
<accession>A0A196SAK9</accession>
<evidence type="ECO:0000256" key="8">
    <source>
        <dbReference type="SAM" id="Phobius"/>
    </source>
</evidence>
<dbReference type="OrthoDB" id="421009at2759"/>
<evidence type="ECO:0000256" key="4">
    <source>
        <dbReference type="ARBA" id="ARBA00022692"/>
    </source>
</evidence>
<feature type="transmembrane region" description="Helical" evidence="8">
    <location>
        <begin position="288"/>
        <end position="307"/>
    </location>
</feature>
<dbReference type="SUPFAM" id="SSF47661">
    <property type="entry name" value="t-snare proteins"/>
    <property type="match status" value="1"/>
</dbReference>
<dbReference type="STRING" id="478820.A0A196SAK9"/>
<dbReference type="InterPro" id="IPR000727">
    <property type="entry name" value="T_SNARE_dom"/>
</dbReference>